<evidence type="ECO:0000313" key="1">
    <source>
        <dbReference type="EMBL" id="TVU81438.1"/>
    </source>
</evidence>
<dbReference type="RefSeq" id="WP_145240594.1">
    <property type="nucleotide sequence ID" value="NZ_VNFF01000017.1"/>
</dbReference>
<evidence type="ECO:0008006" key="3">
    <source>
        <dbReference type="Google" id="ProtNLM"/>
    </source>
</evidence>
<evidence type="ECO:0000313" key="2">
    <source>
        <dbReference type="Proteomes" id="UP000317938"/>
    </source>
</evidence>
<keyword evidence="2" id="KW-1185">Reference proteome</keyword>
<dbReference type="Proteomes" id="UP000317938">
    <property type="component" value="Unassembled WGS sequence"/>
</dbReference>
<reference evidence="1 2" key="1">
    <citation type="submission" date="2019-07" db="EMBL/GenBank/DDBJ databases">
        <title>Diversity of Bacteria from Kongsfjorden, Arctic.</title>
        <authorList>
            <person name="Yu Y."/>
        </authorList>
    </citation>
    <scope>NUCLEOTIDE SEQUENCE [LARGE SCALE GENOMIC DNA]</scope>
    <source>
        <strain evidence="1 2">SM1927</strain>
    </source>
</reference>
<sequence length="223" mass="25301">MMKLFLIIMTLLNLVGCKLIQYNSDPEVRISAITLVNAPTHSDLAYIWLPTSNTGSKVLYREAFDNNVVNFSKKYNLTNLNPQAQRFFDSFIMKQGGAFNTKTGKLNLELIQTAMQYTFNNVKSAYPNINTLLVIQPQETSIKVIDGTANWNGVEQHIVTIPQKSVEFRPVISLAVQYYIPDGKNYDFEIGLDLHAPDLTDDSKYEQVIKHILSPIVLLKKEI</sequence>
<accession>A0ABY3FAA5</accession>
<dbReference type="EMBL" id="VNFF01000017">
    <property type="protein sequence ID" value="TVU81438.1"/>
    <property type="molecule type" value="Genomic_DNA"/>
</dbReference>
<protein>
    <recommendedName>
        <fullName evidence="3">DUF3313 domain-containing protein</fullName>
    </recommendedName>
</protein>
<gene>
    <name evidence="1" type="ORF">FQP85_16290</name>
</gene>
<organism evidence="1 2">
    <name type="scientific">Pseudoalteromonas neustonica</name>
    <dbReference type="NCBI Taxonomy" id="1840331"/>
    <lineage>
        <taxon>Bacteria</taxon>
        <taxon>Pseudomonadati</taxon>
        <taxon>Pseudomonadota</taxon>
        <taxon>Gammaproteobacteria</taxon>
        <taxon>Alteromonadales</taxon>
        <taxon>Pseudoalteromonadaceae</taxon>
        <taxon>Pseudoalteromonas</taxon>
    </lineage>
</organism>
<proteinExistence type="predicted"/>
<name>A0ABY3FAA5_9GAMM</name>
<comment type="caution">
    <text evidence="1">The sequence shown here is derived from an EMBL/GenBank/DDBJ whole genome shotgun (WGS) entry which is preliminary data.</text>
</comment>